<sequence length="275" mass="28888">MTSKTGVAAPPAGSLSVKVPEITVLFWAIKILTTGMGETFSDFLVTHVVPEIAVGLAGLVLVISLVAQFRASRYLVWTYWSAVVMVSIFGTMVADITSFIIGIPLLAATLVFAVILAAIFALWFASEKTLSVHSITTRRREGFYWATVMATFALGTVAGDLTAERLHLGYLTSAVVFAIAIAIPAVAHRWGGLGVVTAFWSAYVVTRPLGASITDWLASSRADGLGLGTGWVTLGATIAILALLATLAMQTTPSADRISVNGATPAVTDFDAPNP</sequence>
<keyword evidence="1" id="KW-0472">Membrane</keyword>
<organism evidence="2 3">
    <name type="scientific">Nocardia vinacea</name>
    <dbReference type="NCBI Taxonomy" id="96468"/>
    <lineage>
        <taxon>Bacteria</taxon>
        <taxon>Bacillati</taxon>
        <taxon>Actinomycetota</taxon>
        <taxon>Actinomycetes</taxon>
        <taxon>Mycobacteriales</taxon>
        <taxon>Nocardiaceae</taxon>
        <taxon>Nocardia</taxon>
    </lineage>
</organism>
<evidence type="ECO:0000313" key="3">
    <source>
        <dbReference type="Proteomes" id="UP001432062"/>
    </source>
</evidence>
<keyword evidence="1" id="KW-1133">Transmembrane helix</keyword>
<feature type="transmembrane region" description="Helical" evidence="1">
    <location>
        <begin position="168"/>
        <end position="186"/>
    </location>
</feature>
<proteinExistence type="predicted"/>
<gene>
    <name evidence="2" type="ORF">OG563_40980</name>
</gene>
<dbReference type="EMBL" id="CP109441">
    <property type="protein sequence ID" value="WUV45415.1"/>
    <property type="molecule type" value="Genomic_DNA"/>
</dbReference>
<feature type="transmembrane region" description="Helical" evidence="1">
    <location>
        <begin position="99"/>
        <end position="123"/>
    </location>
</feature>
<dbReference type="RefSeq" id="WP_329408753.1">
    <property type="nucleotide sequence ID" value="NZ_CP109441.1"/>
</dbReference>
<feature type="transmembrane region" description="Helical" evidence="1">
    <location>
        <begin position="193"/>
        <end position="210"/>
    </location>
</feature>
<evidence type="ECO:0000313" key="2">
    <source>
        <dbReference type="EMBL" id="WUV45415.1"/>
    </source>
</evidence>
<evidence type="ECO:0008006" key="4">
    <source>
        <dbReference type="Google" id="ProtNLM"/>
    </source>
</evidence>
<protein>
    <recommendedName>
        <fullName evidence="4">Membrane-anchored protein</fullName>
    </recommendedName>
</protein>
<name>A0ABZ1YT11_9NOCA</name>
<reference evidence="2" key="1">
    <citation type="submission" date="2022-10" db="EMBL/GenBank/DDBJ databases">
        <title>The complete genomes of actinobacterial strains from the NBC collection.</title>
        <authorList>
            <person name="Joergensen T.S."/>
            <person name="Alvarez Arevalo M."/>
            <person name="Sterndorff E.B."/>
            <person name="Faurdal D."/>
            <person name="Vuksanovic O."/>
            <person name="Mourched A.-S."/>
            <person name="Charusanti P."/>
            <person name="Shaw S."/>
            <person name="Blin K."/>
            <person name="Weber T."/>
        </authorList>
    </citation>
    <scope>NUCLEOTIDE SEQUENCE</scope>
    <source>
        <strain evidence="2">NBC_01482</strain>
    </source>
</reference>
<feature type="transmembrane region" description="Helical" evidence="1">
    <location>
        <begin position="44"/>
        <end position="67"/>
    </location>
</feature>
<keyword evidence="3" id="KW-1185">Reference proteome</keyword>
<feature type="transmembrane region" description="Helical" evidence="1">
    <location>
        <begin position="74"/>
        <end position="93"/>
    </location>
</feature>
<feature type="transmembrane region" description="Helical" evidence="1">
    <location>
        <begin position="143"/>
        <end position="162"/>
    </location>
</feature>
<dbReference type="Pfam" id="PF03988">
    <property type="entry name" value="DUF347"/>
    <property type="match status" value="4"/>
</dbReference>
<evidence type="ECO:0000256" key="1">
    <source>
        <dbReference type="SAM" id="Phobius"/>
    </source>
</evidence>
<accession>A0ABZ1YT11</accession>
<dbReference type="Proteomes" id="UP001432062">
    <property type="component" value="Chromosome"/>
</dbReference>
<keyword evidence="1" id="KW-0812">Transmembrane</keyword>
<feature type="transmembrane region" description="Helical" evidence="1">
    <location>
        <begin position="230"/>
        <end position="249"/>
    </location>
</feature>
<dbReference type="InterPro" id="IPR007136">
    <property type="entry name" value="DUF347"/>
</dbReference>